<gene>
    <name evidence="2" type="ORF">J2S75_002172</name>
</gene>
<proteinExistence type="predicted"/>
<dbReference type="EMBL" id="JAUSUI010000004">
    <property type="protein sequence ID" value="MDQ0303142.1"/>
    <property type="molecule type" value="Genomic_DNA"/>
</dbReference>
<dbReference type="InterPro" id="IPR009057">
    <property type="entry name" value="Homeodomain-like_sf"/>
</dbReference>
<protein>
    <submittedName>
        <fullName evidence="2">AcrR family transcriptional regulator</fullName>
    </submittedName>
</protein>
<evidence type="ECO:0000256" key="1">
    <source>
        <dbReference type="SAM" id="MobiDB-lite"/>
    </source>
</evidence>
<reference evidence="2 3" key="1">
    <citation type="submission" date="2023-07" db="EMBL/GenBank/DDBJ databases">
        <title>Genomic Encyclopedia of Type Strains, Phase IV (KMG-IV): sequencing the most valuable type-strain genomes for metagenomic binning, comparative biology and taxonomic classification.</title>
        <authorList>
            <person name="Goeker M."/>
        </authorList>
    </citation>
    <scope>NUCLEOTIDE SEQUENCE [LARGE SCALE GENOMIC DNA]</scope>
    <source>
        <strain evidence="2 3">DSM 2457</strain>
    </source>
</reference>
<keyword evidence="3" id="KW-1185">Reference proteome</keyword>
<organism evidence="2 3">
    <name type="scientific">Ancylobacter polymorphus</name>
    <dbReference type="NCBI Taxonomy" id="223390"/>
    <lineage>
        <taxon>Bacteria</taxon>
        <taxon>Pseudomonadati</taxon>
        <taxon>Pseudomonadota</taxon>
        <taxon>Alphaproteobacteria</taxon>
        <taxon>Hyphomicrobiales</taxon>
        <taxon>Xanthobacteraceae</taxon>
        <taxon>Ancylobacter</taxon>
    </lineage>
</organism>
<name>A0ABU0BDM4_9HYPH</name>
<feature type="compositionally biased region" description="Pro residues" evidence="1">
    <location>
        <begin position="229"/>
        <end position="238"/>
    </location>
</feature>
<dbReference type="RefSeq" id="WP_307019865.1">
    <property type="nucleotide sequence ID" value="NZ_JAUSUI010000004.1"/>
</dbReference>
<dbReference type="Gene3D" id="1.10.357.10">
    <property type="entry name" value="Tetracycline Repressor, domain 2"/>
    <property type="match status" value="1"/>
</dbReference>
<comment type="caution">
    <text evidence="2">The sequence shown here is derived from an EMBL/GenBank/DDBJ whole genome shotgun (WGS) entry which is preliminary data.</text>
</comment>
<evidence type="ECO:0000313" key="2">
    <source>
        <dbReference type="EMBL" id="MDQ0303142.1"/>
    </source>
</evidence>
<feature type="region of interest" description="Disordered" evidence="1">
    <location>
        <begin position="208"/>
        <end position="238"/>
    </location>
</feature>
<accession>A0ABU0BDM4</accession>
<dbReference type="SUPFAM" id="SSF46689">
    <property type="entry name" value="Homeodomain-like"/>
    <property type="match status" value="1"/>
</dbReference>
<dbReference type="Proteomes" id="UP001224682">
    <property type="component" value="Unassembled WGS sequence"/>
</dbReference>
<sequence>MARSAGTKATTDRPSEGRALALDSFMRLLARKPFERISLGEVADEAKMPLAELRAAFGSTFDMLSGFLREVDSKVLAAPTDDMADEPARDRLVDVLMRRLDVLAPHKAALRSLMDSARRNPFFALALNKLSVRSQQWMLAAARIDTAGLKGAVRAQGLALVFGRVLQTFLSDDDPALARTMAALDRELARGERALGLIEGAVCLATGGRRGRRGTDTPAEAATSEAASPAPPDAPVMA</sequence>
<evidence type="ECO:0000313" key="3">
    <source>
        <dbReference type="Proteomes" id="UP001224682"/>
    </source>
</evidence>
<feature type="compositionally biased region" description="Low complexity" evidence="1">
    <location>
        <begin position="216"/>
        <end position="228"/>
    </location>
</feature>